<dbReference type="EMBL" id="KV784376">
    <property type="protein sequence ID" value="OEU09252.1"/>
    <property type="molecule type" value="Genomic_DNA"/>
</dbReference>
<dbReference type="Proteomes" id="UP000095751">
    <property type="component" value="Unassembled WGS sequence"/>
</dbReference>
<accession>A0A1E7ETQ0</accession>
<organism evidence="1 2">
    <name type="scientific">Fragilariopsis cylindrus CCMP1102</name>
    <dbReference type="NCBI Taxonomy" id="635003"/>
    <lineage>
        <taxon>Eukaryota</taxon>
        <taxon>Sar</taxon>
        <taxon>Stramenopiles</taxon>
        <taxon>Ochrophyta</taxon>
        <taxon>Bacillariophyta</taxon>
        <taxon>Bacillariophyceae</taxon>
        <taxon>Bacillariophycidae</taxon>
        <taxon>Bacillariales</taxon>
        <taxon>Bacillariaceae</taxon>
        <taxon>Fragilariopsis</taxon>
    </lineage>
</organism>
<dbReference type="InParanoid" id="A0A1E7ETQ0"/>
<dbReference type="AlphaFoldDB" id="A0A1E7ETQ0"/>
<dbReference type="KEGG" id="fcy:FRACYDRAFT_248587"/>
<keyword evidence="2" id="KW-1185">Reference proteome</keyword>
<evidence type="ECO:0000313" key="2">
    <source>
        <dbReference type="Proteomes" id="UP000095751"/>
    </source>
</evidence>
<proteinExistence type="predicted"/>
<evidence type="ECO:0000313" key="1">
    <source>
        <dbReference type="EMBL" id="OEU09252.1"/>
    </source>
</evidence>
<protein>
    <submittedName>
        <fullName evidence="1">Uncharacterized protein</fullName>
    </submittedName>
</protein>
<reference evidence="1 2" key="1">
    <citation type="submission" date="2016-09" db="EMBL/GenBank/DDBJ databases">
        <title>Extensive genetic diversity and differential bi-allelic expression allows diatom success in the polar Southern Ocean.</title>
        <authorList>
            <consortium name="DOE Joint Genome Institute"/>
            <person name="Mock T."/>
            <person name="Otillar R.P."/>
            <person name="Strauss J."/>
            <person name="Dupont C."/>
            <person name="Frickenhaus S."/>
            <person name="Maumus F."/>
            <person name="Mcmullan M."/>
            <person name="Sanges R."/>
            <person name="Schmutz J."/>
            <person name="Toseland A."/>
            <person name="Valas R."/>
            <person name="Veluchamy A."/>
            <person name="Ward B.J."/>
            <person name="Allen A."/>
            <person name="Barry K."/>
            <person name="Falciatore A."/>
            <person name="Ferrante M."/>
            <person name="Fortunato A.E."/>
            <person name="Gloeckner G."/>
            <person name="Gruber A."/>
            <person name="Hipkin R."/>
            <person name="Janech M."/>
            <person name="Kroth P."/>
            <person name="Leese F."/>
            <person name="Lindquist E."/>
            <person name="Lyon B.R."/>
            <person name="Martin J."/>
            <person name="Mayer C."/>
            <person name="Parker M."/>
            <person name="Quesneville H."/>
            <person name="Raymond J."/>
            <person name="Uhlig C."/>
            <person name="Valentin K.U."/>
            <person name="Worden A.Z."/>
            <person name="Armbrust E.V."/>
            <person name="Bowler C."/>
            <person name="Green B."/>
            <person name="Moulton V."/>
            <person name="Van Oosterhout C."/>
            <person name="Grigoriev I."/>
        </authorList>
    </citation>
    <scope>NUCLEOTIDE SEQUENCE [LARGE SCALE GENOMIC DNA]</scope>
    <source>
        <strain evidence="1 2">CCMP1102</strain>
    </source>
</reference>
<name>A0A1E7ETQ0_9STRA</name>
<sequence length="153" mass="16953">MALSLPSTCHAAVSSSSKKIDPETAYKNLRKAREELAVAGRIYFPKQDWDGLREYLDDENEKSTNINNYDANASALLTSTRLDAESKKAIGTIRRFGVGADVIIMYGGLKAELSEDNERPNSSDIQKYYLKTLDSIEEVIAIVKSNPGFSKID</sequence>
<gene>
    <name evidence="1" type="ORF">FRACYDRAFT_248587</name>
</gene>
<dbReference type="OrthoDB" id="206761at2759"/>